<name>A0AA92L581_9FIRM</name>
<accession>A0AA92L581</accession>
<evidence type="ECO:0000313" key="2">
    <source>
        <dbReference type="Proteomes" id="UP000596035"/>
    </source>
</evidence>
<proteinExistence type="predicted"/>
<gene>
    <name evidence="1" type="ORF">I5Q82_11690</name>
</gene>
<reference evidence="1 2" key="1">
    <citation type="submission" date="2020-11" db="EMBL/GenBank/DDBJ databases">
        <title>Closed and high quality bacterial genomes of the OMM12 community.</title>
        <authorList>
            <person name="Marbouty M."/>
            <person name="Lamy-Besnier Q."/>
            <person name="Debarbieux L."/>
            <person name="Koszul R."/>
        </authorList>
    </citation>
    <scope>NUCLEOTIDE SEQUENCE [LARGE SCALE GENOMIC DNA]</scope>
    <source>
        <strain evidence="1 2">KB18</strain>
    </source>
</reference>
<protein>
    <submittedName>
        <fullName evidence="1">Uncharacterized protein</fullName>
    </submittedName>
</protein>
<evidence type="ECO:0000313" key="1">
    <source>
        <dbReference type="EMBL" id="QQR28763.1"/>
    </source>
</evidence>
<dbReference type="RefSeq" id="WP_066536542.1">
    <property type="nucleotide sequence ID" value="NZ_CAJTCQ010000002.1"/>
</dbReference>
<dbReference type="AlphaFoldDB" id="A0AA92L581"/>
<dbReference type="Proteomes" id="UP000596035">
    <property type="component" value="Chromosome"/>
</dbReference>
<dbReference type="EMBL" id="CP065321">
    <property type="protein sequence ID" value="QQR28763.1"/>
    <property type="molecule type" value="Genomic_DNA"/>
</dbReference>
<sequence>MAALVISVIAVIILFAIKSLPGPSPARTQEKKSALIQYLSEYATFSDSVLFLNRRSKSLRAVMRVRRFKNYQEIPGRAQERGDEKAFLLFNEENVSCIKLTESVHEEAKSSSIERLISESGEILLVSPWSDCGTADSALSTYEKCVEILDWVCRLESEESH</sequence>
<organism evidence="1 2">
    <name type="scientific">Acutalibacter muris</name>
    <dbReference type="NCBI Taxonomy" id="1796620"/>
    <lineage>
        <taxon>Bacteria</taxon>
        <taxon>Bacillati</taxon>
        <taxon>Bacillota</taxon>
        <taxon>Clostridia</taxon>
        <taxon>Eubacteriales</taxon>
        <taxon>Acutalibacteraceae</taxon>
        <taxon>Acutalibacter</taxon>
    </lineage>
</organism>